<feature type="chain" id="PRO_5041272836" evidence="1">
    <location>
        <begin position="22"/>
        <end position="146"/>
    </location>
</feature>
<dbReference type="AlphaFoldDB" id="A0AA36CXR0"/>
<gene>
    <name evidence="2" type="ORF">MSPICULIGERA_LOCUS14543</name>
</gene>
<sequence length="146" mass="15655">MHSVFSILLLLLAVAITVVESRGRQDNTCNGEKCEWWQFCCATLQECLRAKSFAPGPYAVHYLLLLLVVVPAVSLDWCLDDSQCAGVDGYCFINRCSVKVNGVATDRLCAGGRLVCGDGEFCCKLPHVADGGYCAKVVDGGCLAGK</sequence>
<evidence type="ECO:0000256" key="1">
    <source>
        <dbReference type="SAM" id="SignalP"/>
    </source>
</evidence>
<reference evidence="2" key="1">
    <citation type="submission" date="2023-06" db="EMBL/GenBank/DDBJ databases">
        <authorList>
            <person name="Delattre M."/>
        </authorList>
    </citation>
    <scope>NUCLEOTIDE SEQUENCE</scope>
    <source>
        <strain evidence="2">AF72</strain>
    </source>
</reference>
<organism evidence="2 3">
    <name type="scientific">Mesorhabditis spiculigera</name>
    <dbReference type="NCBI Taxonomy" id="96644"/>
    <lineage>
        <taxon>Eukaryota</taxon>
        <taxon>Metazoa</taxon>
        <taxon>Ecdysozoa</taxon>
        <taxon>Nematoda</taxon>
        <taxon>Chromadorea</taxon>
        <taxon>Rhabditida</taxon>
        <taxon>Rhabditina</taxon>
        <taxon>Rhabditomorpha</taxon>
        <taxon>Rhabditoidea</taxon>
        <taxon>Rhabditidae</taxon>
        <taxon>Mesorhabditinae</taxon>
        <taxon>Mesorhabditis</taxon>
    </lineage>
</organism>
<feature type="non-terminal residue" evidence="2">
    <location>
        <position position="1"/>
    </location>
</feature>
<protein>
    <submittedName>
        <fullName evidence="2">Uncharacterized protein</fullName>
    </submittedName>
</protein>
<keyword evidence="3" id="KW-1185">Reference proteome</keyword>
<accession>A0AA36CXR0</accession>
<evidence type="ECO:0000313" key="3">
    <source>
        <dbReference type="Proteomes" id="UP001177023"/>
    </source>
</evidence>
<evidence type="ECO:0000313" key="2">
    <source>
        <dbReference type="EMBL" id="CAJ0576247.1"/>
    </source>
</evidence>
<dbReference type="EMBL" id="CATQJA010002643">
    <property type="protein sequence ID" value="CAJ0576247.1"/>
    <property type="molecule type" value="Genomic_DNA"/>
</dbReference>
<keyword evidence="1" id="KW-0732">Signal</keyword>
<feature type="signal peptide" evidence="1">
    <location>
        <begin position="1"/>
        <end position="21"/>
    </location>
</feature>
<proteinExistence type="predicted"/>
<name>A0AA36CXR0_9BILA</name>
<comment type="caution">
    <text evidence="2">The sequence shown here is derived from an EMBL/GenBank/DDBJ whole genome shotgun (WGS) entry which is preliminary data.</text>
</comment>
<dbReference type="Proteomes" id="UP001177023">
    <property type="component" value="Unassembled WGS sequence"/>
</dbReference>